<dbReference type="Proteomes" id="UP001367508">
    <property type="component" value="Unassembled WGS sequence"/>
</dbReference>
<dbReference type="EMBL" id="JAYMYQ010000004">
    <property type="protein sequence ID" value="KAK7338328.1"/>
    <property type="molecule type" value="Genomic_DNA"/>
</dbReference>
<evidence type="ECO:0000313" key="2">
    <source>
        <dbReference type="Proteomes" id="UP001367508"/>
    </source>
</evidence>
<gene>
    <name evidence="1" type="ORF">VNO77_18934</name>
</gene>
<accession>A0AAN9QP51</accession>
<proteinExistence type="predicted"/>
<organism evidence="1 2">
    <name type="scientific">Canavalia gladiata</name>
    <name type="common">Sword bean</name>
    <name type="synonym">Dolichos gladiatus</name>
    <dbReference type="NCBI Taxonomy" id="3824"/>
    <lineage>
        <taxon>Eukaryota</taxon>
        <taxon>Viridiplantae</taxon>
        <taxon>Streptophyta</taxon>
        <taxon>Embryophyta</taxon>
        <taxon>Tracheophyta</taxon>
        <taxon>Spermatophyta</taxon>
        <taxon>Magnoliopsida</taxon>
        <taxon>eudicotyledons</taxon>
        <taxon>Gunneridae</taxon>
        <taxon>Pentapetalae</taxon>
        <taxon>rosids</taxon>
        <taxon>fabids</taxon>
        <taxon>Fabales</taxon>
        <taxon>Fabaceae</taxon>
        <taxon>Papilionoideae</taxon>
        <taxon>50 kb inversion clade</taxon>
        <taxon>NPAAA clade</taxon>
        <taxon>indigoferoid/millettioid clade</taxon>
        <taxon>Phaseoleae</taxon>
        <taxon>Canavalia</taxon>
    </lineage>
</organism>
<evidence type="ECO:0000313" key="1">
    <source>
        <dbReference type="EMBL" id="KAK7338328.1"/>
    </source>
</evidence>
<reference evidence="1 2" key="1">
    <citation type="submission" date="2024-01" db="EMBL/GenBank/DDBJ databases">
        <title>The genomes of 5 underutilized Papilionoideae crops provide insights into root nodulation and disease resistanc.</title>
        <authorList>
            <person name="Jiang F."/>
        </authorList>
    </citation>
    <scope>NUCLEOTIDE SEQUENCE [LARGE SCALE GENOMIC DNA]</scope>
    <source>
        <strain evidence="1">LVBAO_FW01</strain>
        <tissue evidence="1">Leaves</tissue>
    </source>
</reference>
<protein>
    <submittedName>
        <fullName evidence="1">Uncharacterized protein</fullName>
    </submittedName>
</protein>
<name>A0AAN9QP51_CANGL</name>
<sequence length="109" mass="12352">MARNRPYICLTQCISQRLGPYLDPLKKRLVSFFRIFLRSSCVPVCGYINRTPSTALGEEGHDHHPSDHCFLEKALIHLSIVIQCSRAMPIQETEKCTLRSHANILSSKG</sequence>
<comment type="caution">
    <text evidence="1">The sequence shown here is derived from an EMBL/GenBank/DDBJ whole genome shotgun (WGS) entry which is preliminary data.</text>
</comment>
<dbReference type="AlphaFoldDB" id="A0AAN9QP51"/>
<keyword evidence="2" id="KW-1185">Reference proteome</keyword>